<evidence type="ECO:0000313" key="4">
    <source>
        <dbReference type="Proteomes" id="UP001230915"/>
    </source>
</evidence>
<organism evidence="3 4">
    <name type="scientific">Mesonia profundi</name>
    <dbReference type="NCBI Taxonomy" id="3070998"/>
    <lineage>
        <taxon>Bacteria</taxon>
        <taxon>Pseudomonadati</taxon>
        <taxon>Bacteroidota</taxon>
        <taxon>Flavobacteriia</taxon>
        <taxon>Flavobacteriales</taxon>
        <taxon>Flavobacteriaceae</taxon>
        <taxon>Mesonia</taxon>
    </lineage>
</organism>
<name>A0ABU1A1Z2_9FLAO</name>
<dbReference type="InterPro" id="IPR026444">
    <property type="entry name" value="Secre_tail"/>
</dbReference>
<feature type="domain" description="Secretion system C-terminal sorting" evidence="2">
    <location>
        <begin position="592"/>
        <end position="665"/>
    </location>
</feature>
<keyword evidence="4" id="KW-1185">Reference proteome</keyword>
<dbReference type="EMBL" id="JAVHUL010000021">
    <property type="protein sequence ID" value="MDQ7917722.1"/>
    <property type="molecule type" value="Genomic_DNA"/>
</dbReference>
<protein>
    <recommendedName>
        <fullName evidence="2">Secretion system C-terminal sorting domain-containing protein</fullName>
    </recommendedName>
</protein>
<proteinExistence type="predicted"/>
<dbReference type="Gene3D" id="3.40.390.10">
    <property type="entry name" value="Collagenase (Catalytic Domain)"/>
    <property type="match status" value="1"/>
</dbReference>
<sequence length="666" mass="73987">MSFLDDSGIIGHEVGHLFALKHTHGAGYGQGAAWWSGPPCESVTRDINDPDFNAFCVGDDVLDTNAVPDLRYEQLYEKIDSLMINYGYTFDQAEDSLTYSDYQFNAYLDSITMAYIGDGEDCYGTPYTITPADATNLMAYADWKKMDHFSIGQAIRMREYIEDKPSKFNPITNTEGVDLMVANSLNDIGAEPDIHSNMILWRSPDIWVRNQADGFTIQENQNPEYDPNNPAYVYVKIRNRSCQDFVATPIDTLKLHWAKASTSSGWPTLWDGSTSNPTLGAPINAVNLPNIAAGESEIVEFEWYPPNPVDFESISNDPWHFCLLARILSPQDPMNVLEQAGQNNAYYNNNIANKNISIVDINEDLGEDPGATVLIGNPVKTYPVLTEFEFFPPQNDPHPILNEAEVIVTLDDHTWNLWLAGGKKGTAIREVKGGGNKLRILSDDAKISNIKFGGKEWGTMHLSFNFLTEEVTNKPNYLYHLKQIESESGIVTGGESYEIIPKFNRLMFMAQVDQVNNTTNQTSILQATAINEPAIYNWYDEEGNLMHSGQQLNVNSAIAQTYKLEIIAEADGYKDYTNIYADSSYKLQSLSPNPASSQVTVNYQTAGADSGYINITSTQTAISNNYILDVNAASVNIDVSAYPTGTYVVALTCNGEILATKNLIIQ</sequence>
<dbReference type="Pfam" id="PF18962">
    <property type="entry name" value="Por_Secre_tail"/>
    <property type="match status" value="1"/>
</dbReference>
<dbReference type="InterPro" id="IPR024079">
    <property type="entry name" value="MetalloPept_cat_dom_sf"/>
</dbReference>
<keyword evidence="1" id="KW-0732">Signal</keyword>
<evidence type="ECO:0000256" key="1">
    <source>
        <dbReference type="ARBA" id="ARBA00022729"/>
    </source>
</evidence>
<dbReference type="Proteomes" id="UP001230915">
    <property type="component" value="Unassembled WGS sequence"/>
</dbReference>
<evidence type="ECO:0000313" key="3">
    <source>
        <dbReference type="EMBL" id="MDQ7917722.1"/>
    </source>
</evidence>
<dbReference type="RefSeq" id="WP_308864553.1">
    <property type="nucleotide sequence ID" value="NZ_JAVHUL010000021.1"/>
</dbReference>
<reference evidence="3 4" key="1">
    <citation type="submission" date="2023-08" db="EMBL/GenBank/DDBJ databases">
        <title>Mesonia sp. MT50, isolated from deep-sea sediment of the Mariana Trench.</title>
        <authorList>
            <person name="Fu H."/>
        </authorList>
    </citation>
    <scope>NUCLEOTIDE SEQUENCE [LARGE SCALE GENOMIC DNA]</scope>
    <source>
        <strain evidence="3 4">MT50</strain>
    </source>
</reference>
<accession>A0ABU1A1Z2</accession>
<gene>
    <name evidence="3" type="ORF">RBU60_09060</name>
</gene>
<evidence type="ECO:0000259" key="2">
    <source>
        <dbReference type="Pfam" id="PF18962"/>
    </source>
</evidence>
<comment type="caution">
    <text evidence="3">The sequence shown here is derived from an EMBL/GenBank/DDBJ whole genome shotgun (WGS) entry which is preliminary data.</text>
</comment>